<dbReference type="GO" id="GO:0005524">
    <property type="term" value="F:ATP binding"/>
    <property type="evidence" value="ECO:0007669"/>
    <property type="project" value="UniProtKB-UniRule"/>
</dbReference>
<evidence type="ECO:0000256" key="5">
    <source>
        <dbReference type="PIRNR" id="PIRNR039110"/>
    </source>
</evidence>
<protein>
    <recommendedName>
        <fullName evidence="5 6">tRNA dimethylallyltransferase</fullName>
        <ecNumber evidence="5 6">2.5.1.75</ecNumber>
    </recommendedName>
</protein>
<keyword evidence="5" id="KW-0963">Cytoplasm</keyword>
<dbReference type="GO" id="GO:0052381">
    <property type="term" value="F:tRNA dimethylallyltransferase activity"/>
    <property type="evidence" value="ECO:0007669"/>
    <property type="project" value="UniProtKB-UniRule"/>
</dbReference>
<comment type="function">
    <text evidence="5">Catalyzes the transfer of a dimethylallyl group onto the adenine at position 37.</text>
</comment>
<dbReference type="SUPFAM" id="SSF52540">
    <property type="entry name" value="P-loop containing nucleoside triphosphate hydrolases"/>
    <property type="match status" value="2"/>
</dbReference>
<dbReference type="InterPro" id="IPR039657">
    <property type="entry name" value="Dimethylallyltransferase"/>
</dbReference>
<dbReference type="PIRSF" id="PIRSF039110">
    <property type="entry name" value="IPP_transferase"/>
    <property type="match status" value="1"/>
</dbReference>
<dbReference type="NCBIfam" id="TIGR00174">
    <property type="entry name" value="miaA"/>
    <property type="match status" value="1"/>
</dbReference>
<dbReference type="HAMAP" id="MF_00185">
    <property type="entry name" value="IPP_trans"/>
    <property type="match status" value="1"/>
</dbReference>
<name>A0A0F4Z877_9PEZI</name>
<gene>
    <name evidence="9" type="ORF">TD95_003351</name>
</gene>
<accession>A0A0F4Z877</accession>
<feature type="domain" description="C2H2-type" evidence="8">
    <location>
        <begin position="409"/>
        <end position="432"/>
    </location>
</feature>
<keyword evidence="2 5" id="KW-0808">Transferase</keyword>
<dbReference type="Gene3D" id="3.30.160.60">
    <property type="entry name" value="Classic Zinc Finger"/>
    <property type="match status" value="1"/>
</dbReference>
<dbReference type="InterPro" id="IPR018022">
    <property type="entry name" value="IPT"/>
</dbReference>
<proteinExistence type="inferred from homology"/>
<evidence type="ECO:0000259" key="8">
    <source>
        <dbReference type="Pfam" id="PF12874"/>
    </source>
</evidence>
<dbReference type="GO" id="GO:0006400">
    <property type="term" value="P:tRNA modification"/>
    <property type="evidence" value="ECO:0007669"/>
    <property type="project" value="TreeGrafter"/>
</dbReference>
<keyword evidence="10" id="KW-1185">Reference proteome</keyword>
<dbReference type="InterPro" id="IPR030666">
    <property type="entry name" value="IPP_transferase_euk"/>
</dbReference>
<comment type="catalytic activity">
    <reaction evidence="5 6">
        <text>adenosine(37) in tRNA + dimethylallyl diphosphate = N(6)-dimethylallyladenosine(37) in tRNA + diphosphate</text>
        <dbReference type="Rhea" id="RHEA:26482"/>
        <dbReference type="Rhea" id="RHEA-COMP:10162"/>
        <dbReference type="Rhea" id="RHEA-COMP:10375"/>
        <dbReference type="ChEBI" id="CHEBI:33019"/>
        <dbReference type="ChEBI" id="CHEBI:57623"/>
        <dbReference type="ChEBI" id="CHEBI:74411"/>
        <dbReference type="ChEBI" id="CHEBI:74415"/>
        <dbReference type="EC" id="2.5.1.75"/>
    </reaction>
</comment>
<dbReference type="InterPro" id="IPR013087">
    <property type="entry name" value="Znf_C2H2_type"/>
</dbReference>
<evidence type="ECO:0000256" key="4">
    <source>
        <dbReference type="ARBA" id="ARBA00022840"/>
    </source>
</evidence>
<evidence type="ECO:0000256" key="1">
    <source>
        <dbReference type="ARBA" id="ARBA00005842"/>
    </source>
</evidence>
<sequence>MTMAANPKPAAPLVVIMGSTGTGKSDLAVEVAQRFGGEIINADAMQMYRGLPVVTNQLTPDEQRGIPHHLLAHIDLDRETWAVGDWKREALALIGDIRSRGKLPIVVGGTHYYLNGLLFEDILVTEESDNTSEFPILDEPTEVLHAKLREVDPVMADRWHPNDRRKIRRSLEIYLRMGKKASDIYAEQQLRQQKANNNTQQDAASNNGPWETLLFWVHTEAEVLKTRLDMRVDKMEAAGLMTEVQEMWDYLTTKKAAGIPVDLTRGIWQTIGFKEFRAYLEAANAASEVTTTTTTSAAADLAALKAKALEDMKTATRQYAKYQIRWIRRKLLPLLRDEGPAATSKLFVLDSTDACAYASTVVAPALDITASFLAGRSLPAPEELSEAARETLRAAEEPVKPRAIPVKKTCELCHMTLVSEDQWQKHIKSRRHHRVAKNAKKRALAVVPGQQVRDVLVADETAGTDDLQGFDIEPDT</sequence>
<dbReference type="PANTHER" id="PTHR11088">
    <property type="entry name" value="TRNA DIMETHYLALLYLTRANSFERASE"/>
    <property type="match status" value="1"/>
</dbReference>
<comment type="similarity">
    <text evidence="1 5 7">Belongs to the IPP transferase family.</text>
</comment>
<dbReference type="InterPro" id="IPR036236">
    <property type="entry name" value="Znf_C2H2_sf"/>
</dbReference>
<dbReference type="Pfam" id="PF01715">
    <property type="entry name" value="IPPT"/>
    <property type="match status" value="1"/>
</dbReference>
<dbReference type="Proteomes" id="UP000033483">
    <property type="component" value="Unassembled WGS sequence"/>
</dbReference>
<dbReference type="EC" id="2.5.1.75" evidence="5 6"/>
<keyword evidence="5 6" id="KW-0819">tRNA processing</keyword>
<dbReference type="Gene3D" id="1.10.20.140">
    <property type="match status" value="1"/>
</dbReference>
<dbReference type="PANTHER" id="PTHR11088:SF89">
    <property type="entry name" value="TRNA DIMETHYLALLYLTRANSFERASE"/>
    <property type="match status" value="1"/>
</dbReference>
<dbReference type="InterPro" id="IPR027417">
    <property type="entry name" value="P-loop_NTPase"/>
</dbReference>
<comment type="caution">
    <text evidence="9">The sequence shown here is derived from an EMBL/GenBank/DDBJ whole genome shotgun (WGS) entry which is preliminary data.</text>
</comment>
<evidence type="ECO:0000256" key="7">
    <source>
        <dbReference type="RuleBase" id="RU003785"/>
    </source>
</evidence>
<keyword evidence="4 5" id="KW-0067">ATP-binding</keyword>
<evidence type="ECO:0000256" key="2">
    <source>
        <dbReference type="ARBA" id="ARBA00022679"/>
    </source>
</evidence>
<dbReference type="Gene3D" id="3.40.50.300">
    <property type="entry name" value="P-loop containing nucleotide triphosphate hydrolases"/>
    <property type="match status" value="1"/>
</dbReference>
<evidence type="ECO:0000313" key="9">
    <source>
        <dbReference type="EMBL" id="KKA26697.1"/>
    </source>
</evidence>
<dbReference type="OrthoDB" id="775260at2759"/>
<keyword evidence="3 5" id="KW-0547">Nucleotide-binding</keyword>
<evidence type="ECO:0000313" key="10">
    <source>
        <dbReference type="Proteomes" id="UP000033483"/>
    </source>
</evidence>
<dbReference type="SUPFAM" id="SSF57667">
    <property type="entry name" value="beta-beta-alpha zinc fingers"/>
    <property type="match status" value="1"/>
</dbReference>
<reference evidence="9 10" key="1">
    <citation type="submission" date="2015-03" db="EMBL/GenBank/DDBJ databases">
        <authorList>
            <person name="Radwan O."/>
            <person name="Al-Naeli F.A."/>
            <person name="Rendon G.A."/>
            <person name="Fields C."/>
        </authorList>
    </citation>
    <scope>NUCLEOTIDE SEQUENCE [LARGE SCALE GENOMIC DNA]</scope>
    <source>
        <strain evidence="9">CR-DP1</strain>
    </source>
</reference>
<organism evidence="9 10">
    <name type="scientific">Thielaviopsis punctulata</name>
    <dbReference type="NCBI Taxonomy" id="72032"/>
    <lineage>
        <taxon>Eukaryota</taxon>
        <taxon>Fungi</taxon>
        <taxon>Dikarya</taxon>
        <taxon>Ascomycota</taxon>
        <taxon>Pezizomycotina</taxon>
        <taxon>Sordariomycetes</taxon>
        <taxon>Hypocreomycetidae</taxon>
        <taxon>Microascales</taxon>
        <taxon>Ceratocystidaceae</taxon>
        <taxon>Thielaviopsis</taxon>
    </lineage>
</organism>
<evidence type="ECO:0000256" key="6">
    <source>
        <dbReference type="RuleBase" id="RU003783"/>
    </source>
</evidence>
<dbReference type="Pfam" id="PF12874">
    <property type="entry name" value="zf-met"/>
    <property type="match status" value="1"/>
</dbReference>
<dbReference type="EMBL" id="LAEV01002044">
    <property type="protein sequence ID" value="KKA26697.1"/>
    <property type="molecule type" value="Genomic_DNA"/>
</dbReference>
<evidence type="ECO:0000256" key="3">
    <source>
        <dbReference type="ARBA" id="ARBA00022741"/>
    </source>
</evidence>
<dbReference type="AlphaFoldDB" id="A0A0F4Z877"/>
<dbReference type="GO" id="GO:0005739">
    <property type="term" value="C:mitochondrion"/>
    <property type="evidence" value="ECO:0007669"/>
    <property type="project" value="TreeGrafter"/>
</dbReference>